<evidence type="ECO:0000313" key="3">
    <source>
        <dbReference type="Proteomes" id="UP000245370"/>
    </source>
</evidence>
<proteinExistence type="predicted"/>
<evidence type="ECO:0000313" key="2">
    <source>
        <dbReference type="EMBL" id="PWH81311.1"/>
    </source>
</evidence>
<keyword evidence="1" id="KW-1133">Transmembrane helix</keyword>
<dbReference type="EMBL" id="QFRJ01000019">
    <property type="protein sequence ID" value="PWH81311.1"/>
    <property type="molecule type" value="Genomic_DNA"/>
</dbReference>
<feature type="transmembrane region" description="Helical" evidence="1">
    <location>
        <begin position="115"/>
        <end position="138"/>
    </location>
</feature>
<feature type="transmembrane region" description="Helical" evidence="1">
    <location>
        <begin position="6"/>
        <end position="26"/>
    </location>
</feature>
<evidence type="ECO:0008006" key="4">
    <source>
        <dbReference type="Google" id="ProtNLM"/>
    </source>
</evidence>
<dbReference type="AlphaFoldDB" id="A0A2U2X0L1"/>
<keyword evidence="3" id="KW-1185">Reference proteome</keyword>
<reference evidence="2 3" key="2">
    <citation type="submission" date="2018-05" db="EMBL/GenBank/DDBJ databases">
        <authorList>
            <person name="Lanie J.A."/>
            <person name="Ng W.-L."/>
            <person name="Kazmierczak K.M."/>
            <person name="Andrzejewski T.M."/>
            <person name="Davidsen T.M."/>
            <person name="Wayne K.J."/>
            <person name="Tettelin H."/>
            <person name="Glass J.I."/>
            <person name="Rusch D."/>
            <person name="Podicherti R."/>
            <person name="Tsui H.-C.T."/>
            <person name="Winkler M.E."/>
        </authorList>
    </citation>
    <scope>NUCLEOTIDE SEQUENCE [LARGE SCALE GENOMIC DNA]</scope>
    <source>
        <strain evidence="2 3">C305</strain>
    </source>
</reference>
<sequence>MFEVAIISIYVWIGFVCAISFMEAWLKFRAPGVNLEIGLSIGQLIFTALNKVEWALAFIVSVALFVRIGQIPSVLILILFFPLVLLIGQTFYLLPELKQQAKHKIEGKLSQKSSIHIYYIIFELIKVITLASAGYMLFKL</sequence>
<dbReference type="Proteomes" id="UP000245370">
    <property type="component" value="Unassembled WGS sequence"/>
</dbReference>
<keyword evidence="1" id="KW-0472">Membrane</keyword>
<feature type="transmembrane region" description="Helical" evidence="1">
    <location>
        <begin position="47"/>
        <end position="68"/>
    </location>
</feature>
<comment type="caution">
    <text evidence="2">The sequence shown here is derived from an EMBL/GenBank/DDBJ whole genome shotgun (WGS) entry which is preliminary data.</text>
</comment>
<name>A0A2U2X0L1_9FLAO</name>
<dbReference type="OrthoDB" id="1098954at2"/>
<reference evidence="2 3" key="1">
    <citation type="submission" date="2018-05" db="EMBL/GenBank/DDBJ databases">
        <title>Brumimicrobium oceani sp. nov., isolated from coastal sediment.</title>
        <authorList>
            <person name="Kou Y."/>
        </authorList>
    </citation>
    <scope>NUCLEOTIDE SEQUENCE [LARGE SCALE GENOMIC DNA]</scope>
    <source>
        <strain evidence="2 3">C305</strain>
    </source>
</reference>
<keyword evidence="1" id="KW-0812">Transmembrane</keyword>
<gene>
    <name evidence="2" type="ORF">DIT68_15355</name>
</gene>
<organism evidence="2 3">
    <name type="scientific">Brumimicrobium oceani</name>
    <dbReference type="NCBI Taxonomy" id="2100725"/>
    <lineage>
        <taxon>Bacteria</taxon>
        <taxon>Pseudomonadati</taxon>
        <taxon>Bacteroidota</taxon>
        <taxon>Flavobacteriia</taxon>
        <taxon>Flavobacteriales</taxon>
        <taxon>Crocinitomicaceae</taxon>
        <taxon>Brumimicrobium</taxon>
    </lineage>
</organism>
<protein>
    <recommendedName>
        <fullName evidence="4">DUF4149 domain-containing protein</fullName>
    </recommendedName>
</protein>
<feature type="transmembrane region" description="Helical" evidence="1">
    <location>
        <begin position="74"/>
        <end position="94"/>
    </location>
</feature>
<evidence type="ECO:0000256" key="1">
    <source>
        <dbReference type="SAM" id="Phobius"/>
    </source>
</evidence>
<accession>A0A2U2X0L1</accession>